<sequence length="230" mass="25465">MEGEREEQGESTQSGTTATQAYTLTQSCTEESDEQRNLQEPEEDDRAEIGACNGEVEPSQIGEDLCISDEETLPQETPIATNTQDVADCLPLSPMPTEEEFTPPSVSPHPSNTQNRPSEPCWYCLRSLDSEYRPETPEQEDSGPLSPTPSSGQRVSYQTDPRPHFGVACSSHSTCRPLWGSEGPCWGQRNQDAPDQTHTCPHCHLGLPPDTLHWHEAKCLLFEGVRDPTE</sequence>
<feature type="region of interest" description="Disordered" evidence="1">
    <location>
        <begin position="1"/>
        <end position="120"/>
    </location>
</feature>
<gene>
    <name evidence="2" type="ORF">VZT92_006381</name>
</gene>
<feature type="compositionally biased region" description="Polar residues" evidence="1">
    <location>
        <begin position="10"/>
        <end position="29"/>
    </location>
</feature>
<reference evidence="2 3" key="1">
    <citation type="journal article" date="2024" name="Genome Biol. Evol.">
        <title>Chromosome-level genome assembly of the viviparous eelpout Zoarces viviparus.</title>
        <authorList>
            <person name="Fuhrmann N."/>
            <person name="Brasseur M.V."/>
            <person name="Bakowski C.E."/>
            <person name="Podsiadlowski L."/>
            <person name="Prost S."/>
            <person name="Krehenwinkel H."/>
            <person name="Mayer C."/>
        </authorList>
    </citation>
    <scope>NUCLEOTIDE SEQUENCE [LARGE SCALE GENOMIC DNA]</scope>
    <source>
        <strain evidence="2">NO-MEL_2022_Ind0_liver</strain>
    </source>
</reference>
<evidence type="ECO:0000313" key="2">
    <source>
        <dbReference type="EMBL" id="KAK9536614.1"/>
    </source>
</evidence>
<feature type="compositionally biased region" description="Polar residues" evidence="1">
    <location>
        <begin position="108"/>
        <end position="117"/>
    </location>
</feature>
<feature type="region of interest" description="Disordered" evidence="1">
    <location>
        <begin position="132"/>
        <end position="163"/>
    </location>
</feature>
<dbReference type="PROSITE" id="PS51257">
    <property type="entry name" value="PROKAR_LIPOPROTEIN"/>
    <property type="match status" value="1"/>
</dbReference>
<dbReference type="AlphaFoldDB" id="A0AAW1FPN7"/>
<dbReference type="EMBL" id="JBCEZU010000045">
    <property type="protein sequence ID" value="KAK9536614.1"/>
    <property type="molecule type" value="Genomic_DNA"/>
</dbReference>
<organism evidence="2 3">
    <name type="scientific">Zoarces viviparus</name>
    <name type="common">Viviparous eelpout</name>
    <name type="synonym">Blennius viviparus</name>
    <dbReference type="NCBI Taxonomy" id="48416"/>
    <lineage>
        <taxon>Eukaryota</taxon>
        <taxon>Metazoa</taxon>
        <taxon>Chordata</taxon>
        <taxon>Craniata</taxon>
        <taxon>Vertebrata</taxon>
        <taxon>Euteleostomi</taxon>
        <taxon>Actinopterygii</taxon>
        <taxon>Neopterygii</taxon>
        <taxon>Teleostei</taxon>
        <taxon>Neoteleostei</taxon>
        <taxon>Acanthomorphata</taxon>
        <taxon>Eupercaria</taxon>
        <taxon>Perciformes</taxon>
        <taxon>Cottioidei</taxon>
        <taxon>Zoarcales</taxon>
        <taxon>Zoarcidae</taxon>
        <taxon>Zoarcinae</taxon>
        <taxon>Zoarces</taxon>
    </lineage>
</organism>
<dbReference type="Proteomes" id="UP001488805">
    <property type="component" value="Unassembled WGS sequence"/>
</dbReference>
<feature type="compositionally biased region" description="Polar residues" evidence="1">
    <location>
        <begin position="74"/>
        <end position="85"/>
    </location>
</feature>
<feature type="compositionally biased region" description="Polar residues" evidence="1">
    <location>
        <begin position="148"/>
        <end position="159"/>
    </location>
</feature>
<accession>A0AAW1FPN7</accession>
<proteinExistence type="predicted"/>
<evidence type="ECO:0000256" key="1">
    <source>
        <dbReference type="SAM" id="MobiDB-lite"/>
    </source>
</evidence>
<evidence type="ECO:0000313" key="3">
    <source>
        <dbReference type="Proteomes" id="UP001488805"/>
    </source>
</evidence>
<keyword evidence="3" id="KW-1185">Reference proteome</keyword>
<comment type="caution">
    <text evidence="2">The sequence shown here is derived from an EMBL/GenBank/DDBJ whole genome shotgun (WGS) entry which is preliminary data.</text>
</comment>
<protein>
    <submittedName>
        <fullName evidence="2">Uncharacterized protein</fullName>
    </submittedName>
</protein>
<name>A0AAW1FPN7_ZOAVI</name>